<gene>
    <name evidence="8" type="ORF">FH966_01575</name>
</gene>
<evidence type="ECO:0000256" key="1">
    <source>
        <dbReference type="ARBA" id="ARBA00022741"/>
    </source>
</evidence>
<dbReference type="RefSeq" id="WP_142789806.1">
    <property type="nucleotide sequence ID" value="NZ_VJMZ01000001.1"/>
</dbReference>
<evidence type="ECO:0000313" key="9">
    <source>
        <dbReference type="Proteomes" id="UP000319280"/>
    </source>
</evidence>
<dbReference type="PROSITE" id="PS00676">
    <property type="entry name" value="SIGMA54_INTERACT_2"/>
    <property type="match status" value="1"/>
</dbReference>
<dbReference type="InterPro" id="IPR025943">
    <property type="entry name" value="Sigma_54_int_dom_ATP-bd_2"/>
</dbReference>
<dbReference type="Proteomes" id="UP000319280">
    <property type="component" value="Unassembled WGS sequence"/>
</dbReference>
<name>A0A549YF54_9BACI</name>
<evidence type="ECO:0000256" key="2">
    <source>
        <dbReference type="ARBA" id="ARBA00022840"/>
    </source>
</evidence>
<feature type="domain" description="PAS" evidence="7">
    <location>
        <begin position="14"/>
        <end position="59"/>
    </location>
</feature>
<dbReference type="InterPro" id="IPR002078">
    <property type="entry name" value="Sigma_54_int"/>
</dbReference>
<dbReference type="CDD" id="cd00009">
    <property type="entry name" value="AAA"/>
    <property type="match status" value="1"/>
</dbReference>
<feature type="domain" description="Sigma-54 factor interaction" evidence="6">
    <location>
        <begin position="146"/>
        <end position="375"/>
    </location>
</feature>
<dbReference type="InterPro" id="IPR058031">
    <property type="entry name" value="AAA_lid_NorR"/>
</dbReference>
<reference evidence="8 9" key="1">
    <citation type="submission" date="2019-07" db="EMBL/GenBank/DDBJ databases">
        <title>Genomic analysis of Lentibacillus sp. NKC851-2.</title>
        <authorList>
            <person name="Oh Y.J."/>
        </authorList>
    </citation>
    <scope>NUCLEOTIDE SEQUENCE [LARGE SCALE GENOMIC DNA]</scope>
    <source>
        <strain evidence="8 9">NKC851-2</strain>
    </source>
</reference>
<dbReference type="PROSITE" id="PS50112">
    <property type="entry name" value="PAS"/>
    <property type="match status" value="1"/>
</dbReference>
<dbReference type="GO" id="GO:0005524">
    <property type="term" value="F:ATP binding"/>
    <property type="evidence" value="ECO:0007669"/>
    <property type="project" value="UniProtKB-KW"/>
</dbReference>
<comment type="caution">
    <text evidence="8">The sequence shown here is derived from an EMBL/GenBank/DDBJ whole genome shotgun (WGS) entry which is preliminary data.</text>
</comment>
<evidence type="ECO:0000259" key="7">
    <source>
        <dbReference type="PROSITE" id="PS50112"/>
    </source>
</evidence>
<dbReference type="PANTHER" id="PTHR32071:SF57">
    <property type="entry name" value="C4-DICARBOXYLATE TRANSPORT TRANSCRIPTIONAL REGULATORY PROTEIN DCTD"/>
    <property type="match status" value="1"/>
</dbReference>
<dbReference type="GO" id="GO:0003677">
    <property type="term" value="F:DNA binding"/>
    <property type="evidence" value="ECO:0007669"/>
    <property type="project" value="UniProtKB-KW"/>
</dbReference>
<dbReference type="AlphaFoldDB" id="A0A549YF54"/>
<keyword evidence="3" id="KW-0805">Transcription regulation</keyword>
<evidence type="ECO:0000256" key="4">
    <source>
        <dbReference type="ARBA" id="ARBA00023125"/>
    </source>
</evidence>
<dbReference type="NCBIfam" id="TIGR00229">
    <property type="entry name" value="sensory_box"/>
    <property type="match status" value="1"/>
</dbReference>
<dbReference type="SUPFAM" id="SSF52540">
    <property type="entry name" value="P-loop containing nucleoside triphosphate hydrolases"/>
    <property type="match status" value="1"/>
</dbReference>
<dbReference type="EMBL" id="VJMZ01000001">
    <property type="protein sequence ID" value="TRM10513.1"/>
    <property type="molecule type" value="Genomic_DNA"/>
</dbReference>
<dbReference type="InterPro" id="IPR000014">
    <property type="entry name" value="PAS"/>
</dbReference>
<dbReference type="Pfam" id="PF00158">
    <property type="entry name" value="Sigma54_activat"/>
    <property type="match status" value="1"/>
</dbReference>
<sequence length="459" mass="52359">MNNQLVTNNTIEITSETLKRVLDYSTDEIYIIDRNHKIVYVNKVCERHYGVDPSTIIGRDNKELFDEGYWGPSITPIVFEKKQPVHIIQDTYLGAKLMTTAIPVLKDDEIEFVIFTSQEIHHYRMMEKPTTILNQEKNAPGKHPTFIANSPEMKKTLKFCQKIAVVNSTVLIKGESGTGKSILANYIHQLSTKRDGPFFTISCASIPEELLESELFGYVPGAFTGAKKSGKQGLIELADKGTLFLDEIGEMPLHLQAKLLHVLQEKEFLPVGGERMKQADIRIIAATNRNLEEMVEQKLFREDLFYRLNVIDINLPPLRKRKEDITPLIYHFLYKFNSMYNLESTIAKDCLDLLTAYNWPGNIRQLENVMERLVVTCDDIIQMEDIPDLIKHNSKVNATAANSNTLDSAVEDVKKTMVRTSFKKYKSSRKVAEDLDISQSKASKLIRQYCGDLRGDTED</sequence>
<accession>A0A549YF54</accession>
<dbReference type="PROSITE" id="PS00675">
    <property type="entry name" value="SIGMA54_INTERACT_1"/>
    <property type="match status" value="1"/>
</dbReference>
<keyword evidence="4" id="KW-0238">DNA-binding</keyword>
<evidence type="ECO:0000259" key="6">
    <source>
        <dbReference type="PROSITE" id="PS50045"/>
    </source>
</evidence>
<dbReference type="InterPro" id="IPR025944">
    <property type="entry name" value="Sigma_54_int_dom_CS"/>
</dbReference>
<dbReference type="CDD" id="cd00130">
    <property type="entry name" value="PAS"/>
    <property type="match status" value="1"/>
</dbReference>
<keyword evidence="2" id="KW-0067">ATP-binding</keyword>
<organism evidence="8 9">
    <name type="scientific">Lentibacillus cibarius</name>
    <dbReference type="NCBI Taxonomy" id="2583219"/>
    <lineage>
        <taxon>Bacteria</taxon>
        <taxon>Bacillati</taxon>
        <taxon>Bacillota</taxon>
        <taxon>Bacilli</taxon>
        <taxon>Bacillales</taxon>
        <taxon>Bacillaceae</taxon>
        <taxon>Lentibacillus</taxon>
    </lineage>
</organism>
<dbReference type="SUPFAM" id="SSF55785">
    <property type="entry name" value="PYP-like sensor domain (PAS domain)"/>
    <property type="match status" value="1"/>
</dbReference>
<dbReference type="Gene3D" id="3.30.450.20">
    <property type="entry name" value="PAS domain"/>
    <property type="match status" value="1"/>
</dbReference>
<dbReference type="InterPro" id="IPR035965">
    <property type="entry name" value="PAS-like_dom_sf"/>
</dbReference>
<dbReference type="GO" id="GO:0006355">
    <property type="term" value="P:regulation of DNA-templated transcription"/>
    <property type="evidence" value="ECO:0007669"/>
    <property type="project" value="InterPro"/>
</dbReference>
<dbReference type="SMART" id="SM00382">
    <property type="entry name" value="AAA"/>
    <property type="match status" value="1"/>
</dbReference>
<evidence type="ECO:0000256" key="5">
    <source>
        <dbReference type="ARBA" id="ARBA00023163"/>
    </source>
</evidence>
<keyword evidence="1" id="KW-0547">Nucleotide-binding</keyword>
<dbReference type="InterPro" id="IPR025662">
    <property type="entry name" value="Sigma_54_int_dom_ATP-bd_1"/>
</dbReference>
<dbReference type="Gene3D" id="1.10.10.60">
    <property type="entry name" value="Homeodomain-like"/>
    <property type="match status" value="1"/>
</dbReference>
<dbReference type="Gene3D" id="3.40.50.300">
    <property type="entry name" value="P-loop containing nucleotide triphosphate hydrolases"/>
    <property type="match status" value="1"/>
</dbReference>
<dbReference type="Gene3D" id="1.10.8.60">
    <property type="match status" value="1"/>
</dbReference>
<proteinExistence type="predicted"/>
<dbReference type="InterPro" id="IPR027417">
    <property type="entry name" value="P-loop_NTPase"/>
</dbReference>
<evidence type="ECO:0000313" key="8">
    <source>
        <dbReference type="EMBL" id="TRM10513.1"/>
    </source>
</evidence>
<dbReference type="FunFam" id="3.40.50.300:FF:000006">
    <property type="entry name" value="DNA-binding transcriptional regulator NtrC"/>
    <property type="match status" value="1"/>
</dbReference>
<evidence type="ECO:0000256" key="3">
    <source>
        <dbReference type="ARBA" id="ARBA00023015"/>
    </source>
</evidence>
<dbReference type="Pfam" id="PF25601">
    <property type="entry name" value="AAA_lid_14"/>
    <property type="match status" value="1"/>
</dbReference>
<keyword evidence="9" id="KW-1185">Reference proteome</keyword>
<dbReference type="PROSITE" id="PS50045">
    <property type="entry name" value="SIGMA54_INTERACT_4"/>
    <property type="match status" value="1"/>
</dbReference>
<dbReference type="PROSITE" id="PS00688">
    <property type="entry name" value="SIGMA54_INTERACT_3"/>
    <property type="match status" value="1"/>
</dbReference>
<dbReference type="PANTHER" id="PTHR32071">
    <property type="entry name" value="TRANSCRIPTIONAL REGULATORY PROTEIN"/>
    <property type="match status" value="1"/>
</dbReference>
<keyword evidence="5" id="KW-0804">Transcription</keyword>
<protein>
    <submittedName>
        <fullName evidence="8">AAA family ATPase</fullName>
    </submittedName>
</protein>
<dbReference type="InterPro" id="IPR003593">
    <property type="entry name" value="AAA+_ATPase"/>
</dbReference>